<reference evidence="1" key="1">
    <citation type="submission" date="2020-10" db="EMBL/GenBank/DDBJ databases">
        <authorList>
            <person name="Kadnikov V."/>
            <person name="Beletsky A.V."/>
            <person name="Mardanov A.V."/>
            <person name="Karnachuk O.V."/>
            <person name="Ravin N.V."/>
        </authorList>
    </citation>
    <scope>NUCLEOTIDE SEQUENCE</scope>
    <source>
        <strain evidence="1">Bu02</strain>
    </source>
</reference>
<gene>
    <name evidence="1" type="ORF">IMF26_10830</name>
</gene>
<dbReference type="AlphaFoldDB" id="A0AAT9LCG9"/>
<organism evidence="1">
    <name type="scientific">Candidatus Fermentithermobacillus carboniphilus</name>
    <dbReference type="NCBI Taxonomy" id="3085328"/>
    <lineage>
        <taxon>Bacteria</taxon>
        <taxon>Bacillati</taxon>
        <taxon>Bacillota</taxon>
        <taxon>Candidatus Fermentithermobacillia</taxon>
        <taxon>Candidatus Fermentithermobacillales</taxon>
        <taxon>Candidatus Fermentithermobacillaceae</taxon>
        <taxon>Candidatus Fermentithermobacillus</taxon>
    </lineage>
</organism>
<accession>A0AAT9LCG9</accession>
<evidence type="ECO:0000313" key="1">
    <source>
        <dbReference type="EMBL" id="QUL98483.1"/>
    </source>
</evidence>
<evidence type="ECO:0008006" key="2">
    <source>
        <dbReference type="Google" id="ProtNLM"/>
    </source>
</evidence>
<protein>
    <recommendedName>
        <fullName evidence="2">Bypass of forespore C C-terminal domain-containing protein</fullName>
    </recommendedName>
</protein>
<reference evidence="1" key="2">
    <citation type="journal article" date="2023" name="Biology">
        <title>Prokaryotic Life Associated with Coal-Fire Gas Vents Revealed by Metagenomics.</title>
        <authorList>
            <person name="Kadnikov V.V."/>
            <person name="Mardanov A.V."/>
            <person name="Beletsky A.V."/>
            <person name="Karnachuk O.V."/>
            <person name="Ravin N.V."/>
        </authorList>
    </citation>
    <scope>NUCLEOTIDE SEQUENCE</scope>
    <source>
        <strain evidence="1">Bu02</strain>
    </source>
</reference>
<dbReference type="KEGG" id="fcz:IMF26_10830"/>
<name>A0AAT9LCG9_9FIRM</name>
<proteinExistence type="predicted"/>
<sequence length="189" mass="21354">MEKRRGTPYKKVLTVLVLLGILTGVLAAVQFFLKDLGISIPFVLPFVRQPVPETASVKVTFVTRYAKCDDVTTTSEEISRDRVESFISTISGEWSAVGKDGSGVQLLRTIDDYCPHHSRTRLIILNRGHVAVYRGTTPDPRFLIKEYPDIRESALEEKCRDLLKKGYLIEDEPALVDEKVRLYLEGIID</sequence>
<dbReference type="EMBL" id="CP062796">
    <property type="protein sequence ID" value="QUL98483.1"/>
    <property type="molecule type" value="Genomic_DNA"/>
</dbReference>